<dbReference type="AlphaFoldDB" id="A0A1I0ZBL1"/>
<dbReference type="InterPro" id="IPR013785">
    <property type="entry name" value="Aldolase_TIM"/>
</dbReference>
<evidence type="ECO:0000313" key="12">
    <source>
        <dbReference type="Proteomes" id="UP000198838"/>
    </source>
</evidence>
<comment type="function">
    <text evidence="7">Catalyzes the synthesis of 5,6-dihydrouridine (D), a modified base found in the D-loop of most tRNAs, via the reduction of the C5-C6 double bond in target uridines.</text>
</comment>
<comment type="cofactor">
    <cofactor evidence="1 7 9">
        <name>FMN</name>
        <dbReference type="ChEBI" id="CHEBI:58210"/>
    </cofactor>
</comment>
<evidence type="ECO:0000256" key="3">
    <source>
        <dbReference type="ARBA" id="ARBA00022643"/>
    </source>
</evidence>
<evidence type="ECO:0000256" key="2">
    <source>
        <dbReference type="ARBA" id="ARBA00022630"/>
    </source>
</evidence>
<evidence type="ECO:0000256" key="5">
    <source>
        <dbReference type="ARBA" id="ARBA00022857"/>
    </source>
</evidence>
<feature type="active site" description="Proton donor" evidence="8">
    <location>
        <position position="95"/>
    </location>
</feature>
<feature type="binding site" evidence="9">
    <location>
        <position position="166"/>
    </location>
    <ligand>
        <name>FMN</name>
        <dbReference type="ChEBI" id="CHEBI:58210"/>
    </ligand>
</feature>
<keyword evidence="2 7" id="KW-0285">Flavoprotein</keyword>
<dbReference type="GO" id="GO:0017150">
    <property type="term" value="F:tRNA dihydrouridine synthase activity"/>
    <property type="evidence" value="ECO:0007669"/>
    <property type="project" value="InterPro"/>
</dbReference>
<keyword evidence="4 7" id="KW-0819">tRNA processing</keyword>
<evidence type="ECO:0000256" key="6">
    <source>
        <dbReference type="ARBA" id="ARBA00023002"/>
    </source>
</evidence>
<dbReference type="PANTHER" id="PTHR45846">
    <property type="entry name" value="TRNA-DIHYDROURIDINE(47) SYNTHASE [NAD(P)(+)]-LIKE"/>
    <property type="match status" value="1"/>
</dbReference>
<feature type="domain" description="DUS-like FMN-binding" evidence="10">
    <location>
        <begin position="5"/>
        <end position="303"/>
    </location>
</feature>
<dbReference type="SUPFAM" id="SSF51395">
    <property type="entry name" value="FMN-linked oxidoreductases"/>
    <property type="match status" value="1"/>
</dbReference>
<dbReference type="CDD" id="cd02801">
    <property type="entry name" value="DUS_like_FMN"/>
    <property type="match status" value="1"/>
</dbReference>
<gene>
    <name evidence="11" type="ORF">SAMN05216249_11418</name>
</gene>
<keyword evidence="12" id="KW-1185">Reference proteome</keyword>
<accession>A0A1I0ZBL1</accession>
<evidence type="ECO:0000256" key="4">
    <source>
        <dbReference type="ARBA" id="ARBA00022694"/>
    </source>
</evidence>
<dbReference type="EC" id="1.3.1.-" evidence="7"/>
<dbReference type="EMBL" id="FOJY01000014">
    <property type="protein sequence ID" value="SFB22747.1"/>
    <property type="molecule type" value="Genomic_DNA"/>
</dbReference>
<dbReference type="OrthoDB" id="9764501at2"/>
<dbReference type="GO" id="GO:0050660">
    <property type="term" value="F:flavin adenine dinucleotide binding"/>
    <property type="evidence" value="ECO:0007669"/>
    <property type="project" value="InterPro"/>
</dbReference>
<dbReference type="Gene3D" id="3.20.20.70">
    <property type="entry name" value="Aldolase class I"/>
    <property type="match status" value="1"/>
</dbReference>
<name>A0A1I0ZBL1_9FIRM</name>
<dbReference type="PIRSF" id="PIRSF006621">
    <property type="entry name" value="Dus"/>
    <property type="match status" value="1"/>
</dbReference>
<organism evidence="11 12">
    <name type="scientific">Acetitomaculum ruminis DSM 5522</name>
    <dbReference type="NCBI Taxonomy" id="1120918"/>
    <lineage>
        <taxon>Bacteria</taxon>
        <taxon>Bacillati</taxon>
        <taxon>Bacillota</taxon>
        <taxon>Clostridia</taxon>
        <taxon>Lachnospirales</taxon>
        <taxon>Lachnospiraceae</taxon>
        <taxon>Acetitomaculum</taxon>
    </lineage>
</organism>
<dbReference type="InterPro" id="IPR001269">
    <property type="entry name" value="DUS_fam"/>
</dbReference>
<keyword evidence="3 7" id="KW-0288">FMN</keyword>
<evidence type="ECO:0000259" key="10">
    <source>
        <dbReference type="Pfam" id="PF01207"/>
    </source>
</evidence>
<evidence type="ECO:0000256" key="9">
    <source>
        <dbReference type="PIRSR" id="PIRSR006621-2"/>
    </source>
</evidence>
<dbReference type="PROSITE" id="PS01136">
    <property type="entry name" value="UPF0034"/>
    <property type="match status" value="1"/>
</dbReference>
<keyword evidence="5" id="KW-0521">NADP</keyword>
<protein>
    <recommendedName>
        <fullName evidence="7">tRNA-dihydrouridine synthase</fullName>
        <ecNumber evidence="7">1.3.1.-</ecNumber>
    </recommendedName>
</protein>
<evidence type="ECO:0000256" key="8">
    <source>
        <dbReference type="PIRSR" id="PIRSR006621-1"/>
    </source>
</evidence>
<evidence type="ECO:0000313" key="11">
    <source>
        <dbReference type="EMBL" id="SFB22747.1"/>
    </source>
</evidence>
<dbReference type="Proteomes" id="UP000198838">
    <property type="component" value="Unassembled WGS sequence"/>
</dbReference>
<dbReference type="RefSeq" id="WP_092873137.1">
    <property type="nucleotide sequence ID" value="NZ_FOJY01000014.1"/>
</dbReference>
<dbReference type="InterPro" id="IPR018517">
    <property type="entry name" value="tRNA_hU_synthase_CS"/>
</dbReference>
<proteinExistence type="inferred from homology"/>
<dbReference type="GO" id="GO:0003723">
    <property type="term" value="F:RNA binding"/>
    <property type="evidence" value="ECO:0007669"/>
    <property type="project" value="TreeGrafter"/>
</dbReference>
<dbReference type="STRING" id="1120918.SAMN05216249_11418"/>
<dbReference type="Pfam" id="PF01207">
    <property type="entry name" value="Dus"/>
    <property type="match status" value="1"/>
</dbReference>
<feature type="binding site" evidence="9">
    <location>
        <position position="64"/>
    </location>
    <ligand>
        <name>FMN</name>
        <dbReference type="ChEBI" id="CHEBI:58210"/>
    </ligand>
</feature>
<sequence>MNIYFAPLEGITGYIFRNIFNEVFPGVEEYFAPFIVANKTYKFKNRELLDINPENNKNITLIPQLLANKSEEFNFYAKEINERFGYKEINLNLGCPMSTVVSKHRGCGMLEDLYELDCFLSDIFDFADKNNYEISIKTRLGLDDFEDIDELMGIYNKYKMSRLIVHPRNRKDMYKNSVNINAFKSVYELSRNELIYNGDILTLDDFENVEANFPQVKGIMIGRGFLINPTLVDDIKGNSLSYEEKIEKIKKFHDLYYTTIKEKMSPDAPILFKMKEFWHYLKNYFDEDKYKKQFKQIKKCKKCSDYEETVKSIWG</sequence>
<dbReference type="PANTHER" id="PTHR45846:SF1">
    <property type="entry name" value="TRNA-DIHYDROURIDINE(47) SYNTHASE [NAD(P)(+)]-LIKE"/>
    <property type="match status" value="1"/>
</dbReference>
<evidence type="ECO:0000256" key="7">
    <source>
        <dbReference type="PIRNR" id="PIRNR006621"/>
    </source>
</evidence>
<keyword evidence="9" id="KW-0547">Nucleotide-binding</keyword>
<evidence type="ECO:0000256" key="1">
    <source>
        <dbReference type="ARBA" id="ARBA00001917"/>
    </source>
</evidence>
<feature type="binding site" evidence="9">
    <location>
        <begin position="222"/>
        <end position="223"/>
    </location>
    <ligand>
        <name>FMN</name>
        <dbReference type="ChEBI" id="CHEBI:58210"/>
    </ligand>
</feature>
<feature type="binding site" evidence="9">
    <location>
        <position position="137"/>
    </location>
    <ligand>
        <name>FMN</name>
        <dbReference type="ChEBI" id="CHEBI:58210"/>
    </ligand>
</feature>
<dbReference type="InterPro" id="IPR035587">
    <property type="entry name" value="DUS-like_FMN-bd"/>
</dbReference>
<keyword evidence="6 7" id="KW-0560">Oxidoreductase</keyword>
<reference evidence="11 12" key="1">
    <citation type="submission" date="2016-10" db="EMBL/GenBank/DDBJ databases">
        <authorList>
            <person name="de Groot N.N."/>
        </authorList>
    </citation>
    <scope>NUCLEOTIDE SEQUENCE [LARGE SCALE GENOMIC DNA]</scope>
    <source>
        <strain evidence="11 12">DSM 5522</strain>
    </source>
</reference>
<comment type="similarity">
    <text evidence="7">Belongs to the dus family.</text>
</comment>